<sequence length="841" mass="96268">MTSLLPFTQDLIRAFGWTLLHSFWQAFFVFACLRIVLRLWPQASASIKYHLSYLSLAGIFGWFVATLYRQLTILREAQEIRQMVALQLRPDVLAKAAQHTPPPQADGLQVLFPGMESYFPLLVGIYVVGVTVMTIKLCVDLSQLRHVRRLGVTPMGPVWEQHLRELGKRLGISKKVQLFISEHLQVPVMIGFLKPVILLPAAMVSNLSPEQLEAILLHELAHIKRNDYLLNIFQSIVETILFFNPFVWWISRNIRQEREHCCDDLVIAGTVQPMHYAKALVALEEYRITANPMAMAAAHDKHFLLHRIKRIMEMKTKNLNYSQRFLALLIIVTGLVSIAWLSPDRKNGKKEKQSSVLQDTILPKPPVAPIAPGITPAPPAPPTPAPTADVSAPPAPPAPVAFASPTPFPAAAPEAPLAPLAPMPPMAPASWPAATPLPPTPPGPPNWVSYNNNYNGHYNGNFYFQDTLAPGQKIVIVDDKGNKKEYRSIDEMPAADRKRMEESFYKMQQAKASFQYKPNQDEIKQAMKNARAAIDNIDWTKMNAQISESMKNVDWEKINKQVSESMKNIDWQKMQTDLAKQMKEIQWDKISDQMKNQLKNQDWDKMNKDIRESLEKIDWKKIENDVKKAMENVKFDSSFHYNFDYDHDFDFDLDIDGSGDTSIDRSRARARAQHERNLARNRAAFDEARERNRKIQEEHVAMARARQQETKEKIKAQREEQVAIARARQQETRERSLKMREENMEKMKALREESMKKAEENRAKAEAVSKSYRQLLDGMEADKLIDRNAEYQVEKKGGDLFINGKKQSPDVLKKYEQYLKNDNVTIRGSKNSLNIQSNDNQ</sequence>
<dbReference type="Pfam" id="PF05569">
    <property type="entry name" value="Peptidase_M56"/>
    <property type="match status" value="1"/>
</dbReference>
<feature type="compositionally biased region" description="Pro residues" evidence="2">
    <location>
        <begin position="368"/>
        <end position="385"/>
    </location>
</feature>
<evidence type="ECO:0000256" key="2">
    <source>
        <dbReference type="SAM" id="MobiDB-lite"/>
    </source>
</evidence>
<keyword evidence="3" id="KW-0472">Membrane</keyword>
<dbReference type="InterPro" id="IPR052173">
    <property type="entry name" value="Beta-lactam_resp_regulator"/>
</dbReference>
<dbReference type="InterPro" id="IPR008756">
    <property type="entry name" value="Peptidase_M56"/>
</dbReference>
<proteinExistence type="predicted"/>
<dbReference type="Gene3D" id="3.30.2010.10">
    <property type="entry name" value="Metalloproteases ('zincins'), catalytic domain"/>
    <property type="match status" value="1"/>
</dbReference>
<dbReference type="PANTHER" id="PTHR34978">
    <property type="entry name" value="POSSIBLE SENSOR-TRANSDUCER PROTEIN BLAR"/>
    <property type="match status" value="1"/>
</dbReference>
<dbReference type="Proteomes" id="UP000679126">
    <property type="component" value="Unassembled WGS sequence"/>
</dbReference>
<comment type="caution">
    <text evidence="5">The sequence shown here is derived from an EMBL/GenBank/DDBJ whole genome shotgun (WGS) entry which is preliminary data.</text>
</comment>
<dbReference type="EMBL" id="JAGHKP010000001">
    <property type="protein sequence ID" value="MBO9151474.1"/>
    <property type="molecule type" value="Genomic_DNA"/>
</dbReference>
<feature type="transmembrane region" description="Helical" evidence="3">
    <location>
        <begin position="14"/>
        <end position="37"/>
    </location>
</feature>
<dbReference type="PANTHER" id="PTHR34978:SF3">
    <property type="entry name" value="SLR0241 PROTEIN"/>
    <property type="match status" value="1"/>
</dbReference>
<feature type="coiled-coil region" evidence="1">
    <location>
        <begin position="671"/>
        <end position="775"/>
    </location>
</feature>
<protein>
    <submittedName>
        <fullName evidence="5">M48 family metalloprotease</fullName>
        <ecNumber evidence="5">3.4.24.-</ecNumber>
    </submittedName>
</protein>
<dbReference type="CDD" id="cd07341">
    <property type="entry name" value="M56_BlaR1_MecR1_like"/>
    <property type="match status" value="1"/>
</dbReference>
<gene>
    <name evidence="5" type="ORF">J7I43_04595</name>
</gene>
<keyword evidence="3" id="KW-1133">Transmembrane helix</keyword>
<name>A0ABS3Y9X8_9BACT</name>
<keyword evidence="5" id="KW-0482">Metalloprotease</keyword>
<evidence type="ECO:0000256" key="1">
    <source>
        <dbReference type="SAM" id="Coils"/>
    </source>
</evidence>
<evidence type="ECO:0000259" key="4">
    <source>
        <dbReference type="Pfam" id="PF05569"/>
    </source>
</evidence>
<reference evidence="6" key="1">
    <citation type="submission" date="2021-03" db="EMBL/GenBank/DDBJ databases">
        <title>Assistant Professor.</title>
        <authorList>
            <person name="Huq M.A."/>
        </authorList>
    </citation>
    <scope>NUCLEOTIDE SEQUENCE [LARGE SCALE GENOMIC DNA]</scope>
    <source>
        <strain evidence="6">MAH-28</strain>
    </source>
</reference>
<organism evidence="5 6">
    <name type="scientific">Chitinophaga chungangae</name>
    <dbReference type="NCBI Taxonomy" id="2821488"/>
    <lineage>
        <taxon>Bacteria</taxon>
        <taxon>Pseudomonadati</taxon>
        <taxon>Bacteroidota</taxon>
        <taxon>Chitinophagia</taxon>
        <taxon>Chitinophagales</taxon>
        <taxon>Chitinophagaceae</taxon>
        <taxon>Chitinophaga</taxon>
    </lineage>
</organism>
<dbReference type="EC" id="3.4.24.-" evidence="5"/>
<feature type="domain" description="Peptidase M56" evidence="4">
    <location>
        <begin position="113"/>
        <end position="310"/>
    </location>
</feature>
<dbReference type="GO" id="GO:0008237">
    <property type="term" value="F:metallopeptidase activity"/>
    <property type="evidence" value="ECO:0007669"/>
    <property type="project" value="UniProtKB-KW"/>
</dbReference>
<feature type="transmembrane region" description="Helical" evidence="3">
    <location>
        <begin position="49"/>
        <end position="68"/>
    </location>
</feature>
<keyword evidence="5" id="KW-0645">Protease</keyword>
<evidence type="ECO:0000313" key="5">
    <source>
        <dbReference type="EMBL" id="MBO9151474.1"/>
    </source>
</evidence>
<evidence type="ECO:0000256" key="3">
    <source>
        <dbReference type="SAM" id="Phobius"/>
    </source>
</evidence>
<accession>A0ABS3Y9X8</accession>
<dbReference type="RefSeq" id="WP_209143713.1">
    <property type="nucleotide sequence ID" value="NZ_JAGHKP010000001.1"/>
</dbReference>
<evidence type="ECO:0000313" key="6">
    <source>
        <dbReference type="Proteomes" id="UP000679126"/>
    </source>
</evidence>
<keyword evidence="1" id="KW-0175">Coiled coil</keyword>
<keyword evidence="5" id="KW-0378">Hydrolase</keyword>
<feature type="transmembrane region" description="Helical" evidence="3">
    <location>
        <begin position="325"/>
        <end position="342"/>
    </location>
</feature>
<keyword evidence="6" id="KW-1185">Reference proteome</keyword>
<keyword evidence="3" id="KW-0812">Transmembrane</keyword>
<feature type="transmembrane region" description="Helical" evidence="3">
    <location>
        <begin position="118"/>
        <end position="139"/>
    </location>
</feature>
<feature type="region of interest" description="Disordered" evidence="2">
    <location>
        <begin position="368"/>
        <end position="401"/>
    </location>
</feature>